<organism evidence="2 3">
    <name type="scientific">Longimonas halophila</name>
    <dbReference type="NCBI Taxonomy" id="1469170"/>
    <lineage>
        <taxon>Bacteria</taxon>
        <taxon>Pseudomonadati</taxon>
        <taxon>Rhodothermota</taxon>
        <taxon>Rhodothermia</taxon>
        <taxon>Rhodothermales</taxon>
        <taxon>Salisaetaceae</taxon>
        <taxon>Longimonas</taxon>
    </lineage>
</organism>
<keyword evidence="2" id="KW-0418">Kinase</keyword>
<dbReference type="Gene3D" id="3.40.50.300">
    <property type="entry name" value="P-loop containing nucleotide triphosphate hydrolases"/>
    <property type="match status" value="1"/>
</dbReference>
<dbReference type="RefSeq" id="WP_098061254.1">
    <property type="nucleotide sequence ID" value="NZ_PDEP01000002.1"/>
</dbReference>
<dbReference type="InterPro" id="IPR027417">
    <property type="entry name" value="P-loop_NTPase"/>
</dbReference>
<dbReference type="GO" id="GO:0016301">
    <property type="term" value="F:kinase activity"/>
    <property type="evidence" value="ECO:0007669"/>
    <property type="project" value="UniProtKB-KW"/>
</dbReference>
<dbReference type="Proteomes" id="UP000221024">
    <property type="component" value="Unassembled WGS sequence"/>
</dbReference>
<reference evidence="2 3" key="1">
    <citation type="submission" date="2017-10" db="EMBL/GenBank/DDBJ databases">
        <title>Draft genome of Longimonas halophila.</title>
        <authorList>
            <person name="Goh K.M."/>
            <person name="Shamsir M.S."/>
            <person name="Lim S.W."/>
        </authorList>
    </citation>
    <scope>NUCLEOTIDE SEQUENCE [LARGE SCALE GENOMIC DNA]</scope>
    <source>
        <strain evidence="2 3">KCTC 42399</strain>
    </source>
</reference>
<dbReference type="SUPFAM" id="SSF53795">
    <property type="entry name" value="PEP carboxykinase-like"/>
    <property type="match status" value="1"/>
</dbReference>
<evidence type="ECO:0000313" key="2">
    <source>
        <dbReference type="EMBL" id="PEN08858.1"/>
    </source>
</evidence>
<dbReference type="OrthoDB" id="5430844at2"/>
<protein>
    <submittedName>
        <fullName evidence="2">Serine kinase</fullName>
    </submittedName>
</protein>
<gene>
    <name evidence="2" type="ORF">CRI93_03665</name>
</gene>
<name>A0A2H3P885_9BACT</name>
<feature type="region of interest" description="Disordered" evidence="1">
    <location>
        <begin position="300"/>
        <end position="324"/>
    </location>
</feature>
<sequence>MLHAMHHYRAYGLRIRSSIPFPELMVAPAAQAADLTILRDALTDAPAFAPERSVQVRTTGSTVYAHWTNLGTYAADSGTCIRFCPAPTATPAMQRLPLLGVMMGLILHQRGTCTLHGSAIALPHGAAAFIGPKGAGKSTTAAALQEAGYPLLSDDVLALVRPAPDTPVAIEPAFPQIKLWPDAAQAVGQTPDRLDTIAPRLPKRAWRAPDRFASHAHPLRAIYVLGFGDALACTQLDAREAFVSVLSETYAPRFVGRHGTGANHFHQLAELVRHVPVYQLERPRDLTQLPDLVALLTDSPKTSLDTSPDAPVAHMPTHTMAPLP</sequence>
<proteinExistence type="predicted"/>
<dbReference type="EMBL" id="PDEP01000002">
    <property type="protein sequence ID" value="PEN08858.1"/>
    <property type="molecule type" value="Genomic_DNA"/>
</dbReference>
<dbReference type="AlphaFoldDB" id="A0A2H3P885"/>
<evidence type="ECO:0000256" key="1">
    <source>
        <dbReference type="SAM" id="MobiDB-lite"/>
    </source>
</evidence>
<keyword evidence="2" id="KW-0808">Transferase</keyword>
<accession>A0A2H3P885</accession>
<evidence type="ECO:0000313" key="3">
    <source>
        <dbReference type="Proteomes" id="UP000221024"/>
    </source>
</evidence>
<comment type="caution">
    <text evidence="2">The sequence shown here is derived from an EMBL/GenBank/DDBJ whole genome shotgun (WGS) entry which is preliminary data.</text>
</comment>
<keyword evidence="3" id="KW-1185">Reference proteome</keyword>